<feature type="domain" description="Ketopantoate reductase C-terminal" evidence="1">
    <location>
        <begin position="225"/>
        <end position="352"/>
    </location>
</feature>
<proteinExistence type="predicted"/>
<sequence length="366" mass="40839">MSVPRVYTLGSAPLVYLMSHELASLSFQPKVPEIVLLLQDQKKLNRFLENESKLVIRSRGGGADYSCQYMASCSPPKFASGDLAKLDNLVVGEKKPRASIQALKKYSRSLHSDTNVLLLNPAMGLLDLLRKNIWNERGFVPNLFIGVTNTSGFCRPKEFTAELPNFQNTLQICSVPRTHEGYTYEGDVQGAAMAMESNNLLKLFAAVNQEQSGSGLGIVCRPYGDVLLYRLEQLIVQSCVNPIMALYGAQAHDLMTSESLVKMTRALITEFVHVLKSTDKFINNIPYSQGALDAERLLAAVARYCKSYNSKAFNELNVHDVNQLNGFFALKARRRNIRCPLNDAIMACSKAKLELARNARLDFRYL</sequence>
<organism evidence="2 3">
    <name type="scientific">Lachancea dasiensis</name>
    <dbReference type="NCBI Taxonomy" id="1072105"/>
    <lineage>
        <taxon>Eukaryota</taxon>
        <taxon>Fungi</taxon>
        <taxon>Dikarya</taxon>
        <taxon>Ascomycota</taxon>
        <taxon>Saccharomycotina</taxon>
        <taxon>Saccharomycetes</taxon>
        <taxon>Saccharomycetales</taxon>
        <taxon>Saccharomycetaceae</taxon>
        <taxon>Lachancea</taxon>
    </lineage>
</organism>
<dbReference type="InterPro" id="IPR050838">
    <property type="entry name" value="Ketopantoate_reductase"/>
</dbReference>
<dbReference type="AlphaFoldDB" id="A0A1G4IXU3"/>
<dbReference type="InterPro" id="IPR013328">
    <property type="entry name" value="6PGD_dom2"/>
</dbReference>
<name>A0A1G4IXU3_9SACH</name>
<accession>A0A1G4IXU3</accession>
<gene>
    <name evidence="2" type="ORF">LADA_0C00760G</name>
</gene>
<dbReference type="STRING" id="1266660.A0A1G4IXU3"/>
<protein>
    <submittedName>
        <fullName evidence="2">LADA_0C00760g1_1</fullName>
    </submittedName>
</protein>
<dbReference type="GO" id="GO:0050661">
    <property type="term" value="F:NADP binding"/>
    <property type="evidence" value="ECO:0007669"/>
    <property type="project" value="TreeGrafter"/>
</dbReference>
<reference evidence="3" key="1">
    <citation type="submission" date="2016-03" db="EMBL/GenBank/DDBJ databases">
        <authorList>
            <person name="Devillers H."/>
        </authorList>
    </citation>
    <scope>NUCLEOTIDE SEQUENCE [LARGE SCALE GENOMIC DNA]</scope>
</reference>
<dbReference type="PANTHER" id="PTHR43765:SF4">
    <property type="entry name" value="CYTOCHROME B TRANSLATIONAL ACTIVATOR PROTEIN CBS2"/>
    <property type="match status" value="1"/>
</dbReference>
<dbReference type="GO" id="GO:0070131">
    <property type="term" value="P:positive regulation of mitochondrial translation"/>
    <property type="evidence" value="ECO:0007669"/>
    <property type="project" value="EnsemblFungi"/>
</dbReference>
<dbReference type="EMBL" id="LT598459">
    <property type="protein sequence ID" value="SCU81734.1"/>
    <property type="molecule type" value="Genomic_DNA"/>
</dbReference>
<dbReference type="SUPFAM" id="SSF48179">
    <property type="entry name" value="6-phosphogluconate dehydrogenase C-terminal domain-like"/>
    <property type="match status" value="1"/>
</dbReference>
<evidence type="ECO:0000259" key="1">
    <source>
        <dbReference type="Pfam" id="PF08546"/>
    </source>
</evidence>
<dbReference type="Gene3D" id="1.10.1040.10">
    <property type="entry name" value="N-(1-d-carboxylethyl)-l-norvaline Dehydrogenase, domain 2"/>
    <property type="match status" value="1"/>
</dbReference>
<evidence type="ECO:0000313" key="3">
    <source>
        <dbReference type="Proteomes" id="UP000190274"/>
    </source>
</evidence>
<dbReference type="GO" id="GO:0008677">
    <property type="term" value="F:2-dehydropantoate 2-reductase activity"/>
    <property type="evidence" value="ECO:0007669"/>
    <property type="project" value="TreeGrafter"/>
</dbReference>
<dbReference type="Pfam" id="PF08546">
    <property type="entry name" value="ApbA_C"/>
    <property type="match status" value="1"/>
</dbReference>
<evidence type="ECO:0000313" key="2">
    <source>
        <dbReference type="EMBL" id="SCU81734.1"/>
    </source>
</evidence>
<keyword evidence="3" id="KW-1185">Reference proteome</keyword>
<dbReference type="InterPro" id="IPR013752">
    <property type="entry name" value="KPA_reductase"/>
</dbReference>
<dbReference type="GO" id="GO:0045182">
    <property type="term" value="F:translation regulator activity"/>
    <property type="evidence" value="ECO:0007669"/>
    <property type="project" value="EnsemblFungi"/>
</dbReference>
<dbReference type="InterPro" id="IPR008927">
    <property type="entry name" value="6-PGluconate_DH-like_C_sf"/>
</dbReference>
<dbReference type="PANTHER" id="PTHR43765">
    <property type="entry name" value="2-DEHYDROPANTOATE 2-REDUCTASE-RELATED"/>
    <property type="match status" value="1"/>
</dbReference>
<dbReference type="GO" id="GO:0005761">
    <property type="term" value="C:mitochondrial ribosome"/>
    <property type="evidence" value="ECO:0007669"/>
    <property type="project" value="EnsemblFungi"/>
</dbReference>
<dbReference type="Proteomes" id="UP000190274">
    <property type="component" value="Chromosome C"/>
</dbReference>
<dbReference type="OrthoDB" id="73846at2759"/>